<feature type="compositionally biased region" description="Basic and acidic residues" evidence="1">
    <location>
        <begin position="19"/>
        <end position="35"/>
    </location>
</feature>
<comment type="caution">
    <text evidence="2">The sequence shown here is derived from an EMBL/GenBank/DDBJ whole genome shotgun (WGS) entry which is preliminary data.</text>
</comment>
<dbReference type="AlphaFoldDB" id="A0A8T0PFH6"/>
<dbReference type="EMBL" id="CM029052">
    <property type="protein sequence ID" value="KAG2557175.1"/>
    <property type="molecule type" value="Genomic_DNA"/>
</dbReference>
<name>A0A8T0PFH6_PANVG</name>
<evidence type="ECO:0000256" key="1">
    <source>
        <dbReference type="SAM" id="MobiDB-lite"/>
    </source>
</evidence>
<feature type="region of interest" description="Disordered" evidence="1">
    <location>
        <begin position="17"/>
        <end position="52"/>
    </location>
</feature>
<reference evidence="2 3" key="1">
    <citation type="submission" date="2020-05" db="EMBL/GenBank/DDBJ databases">
        <title>WGS assembly of Panicum virgatum.</title>
        <authorList>
            <person name="Lovell J.T."/>
            <person name="Jenkins J."/>
            <person name="Shu S."/>
            <person name="Juenger T.E."/>
            <person name="Schmutz J."/>
        </authorList>
    </citation>
    <scope>NUCLEOTIDE SEQUENCE</scope>
    <source>
        <strain evidence="2">AP13</strain>
        <strain evidence="3">cv. AP13</strain>
    </source>
</reference>
<gene>
    <name evidence="2" type="ORF">PVAP13_8NG180801</name>
</gene>
<evidence type="ECO:0000313" key="2">
    <source>
        <dbReference type="EMBL" id="KAG2557174.1"/>
    </source>
</evidence>
<dbReference type="Proteomes" id="UP000823388">
    <property type="component" value="Chromosome 8N"/>
</dbReference>
<evidence type="ECO:0000313" key="3">
    <source>
        <dbReference type="Proteomes" id="UP000823388"/>
    </source>
</evidence>
<organism evidence="2 3">
    <name type="scientific">Panicum virgatum</name>
    <name type="common">Blackwell switchgrass</name>
    <dbReference type="NCBI Taxonomy" id="38727"/>
    <lineage>
        <taxon>Eukaryota</taxon>
        <taxon>Viridiplantae</taxon>
        <taxon>Streptophyta</taxon>
        <taxon>Embryophyta</taxon>
        <taxon>Tracheophyta</taxon>
        <taxon>Spermatophyta</taxon>
        <taxon>Magnoliopsida</taxon>
        <taxon>Liliopsida</taxon>
        <taxon>Poales</taxon>
        <taxon>Poaceae</taxon>
        <taxon>PACMAD clade</taxon>
        <taxon>Panicoideae</taxon>
        <taxon>Panicodae</taxon>
        <taxon>Paniceae</taxon>
        <taxon>Panicinae</taxon>
        <taxon>Panicum</taxon>
        <taxon>Panicum sect. Hiantes</taxon>
    </lineage>
</organism>
<sequence>MQLAIFLENTLLRNSRSATRKDAGARHRRVPLDPLRRHRGASGPPPSPPGARARRVFPLRLVDRILVLITRLFLGNLDKLGIQVARWSSRTPREGRRFSTSTHSTGSALATSRLCRESRGIVQTIGRSLEDIRQKLE</sequence>
<proteinExistence type="predicted"/>
<accession>A0A8T0PFH6</accession>
<dbReference type="EMBL" id="CM029052">
    <property type="protein sequence ID" value="KAG2557174.1"/>
    <property type="molecule type" value="Genomic_DNA"/>
</dbReference>
<protein>
    <submittedName>
        <fullName evidence="2">Uncharacterized protein</fullName>
    </submittedName>
</protein>
<keyword evidence="3" id="KW-1185">Reference proteome</keyword>